<reference evidence="19 20" key="1">
    <citation type="submission" date="2018-06" db="EMBL/GenBank/DDBJ databases">
        <title>A transcriptomic atlas of mushroom development highlights an independent origin of complex multicellularity.</title>
        <authorList>
            <consortium name="DOE Joint Genome Institute"/>
            <person name="Krizsan K."/>
            <person name="Almasi E."/>
            <person name="Merenyi Z."/>
            <person name="Sahu N."/>
            <person name="Viragh M."/>
            <person name="Koszo T."/>
            <person name="Mondo S."/>
            <person name="Kiss B."/>
            <person name="Balint B."/>
            <person name="Kues U."/>
            <person name="Barry K."/>
            <person name="Hegedus J.C."/>
            <person name="Henrissat B."/>
            <person name="Johnson J."/>
            <person name="Lipzen A."/>
            <person name="Ohm R."/>
            <person name="Nagy I."/>
            <person name="Pangilinan J."/>
            <person name="Yan J."/>
            <person name="Xiong Y."/>
            <person name="Grigoriev I.V."/>
            <person name="Hibbett D.S."/>
            <person name="Nagy L.G."/>
        </authorList>
    </citation>
    <scope>NUCLEOTIDE SEQUENCE [LARGE SCALE GENOMIC DNA]</scope>
    <source>
        <strain evidence="19 20">SZMC22713</strain>
    </source>
</reference>
<feature type="domain" description="PHD-type" evidence="15">
    <location>
        <begin position="437"/>
        <end position="487"/>
    </location>
</feature>
<gene>
    <name evidence="19" type="ORF">BD410DRAFT_736763</name>
</gene>
<dbReference type="Gene3D" id="1.10.150.60">
    <property type="entry name" value="ARID DNA-binding domain"/>
    <property type="match status" value="1"/>
</dbReference>
<dbReference type="SMART" id="SM00558">
    <property type="entry name" value="JmjC"/>
    <property type="match status" value="1"/>
</dbReference>
<dbReference type="VEuPathDB" id="FungiDB:BD410DRAFT_736763"/>
<dbReference type="STRING" id="50990.A0A4R5XGC4"/>
<evidence type="ECO:0000313" key="20">
    <source>
        <dbReference type="Proteomes" id="UP000294933"/>
    </source>
</evidence>
<dbReference type="GO" id="GO:0000785">
    <property type="term" value="C:chromatin"/>
    <property type="evidence" value="ECO:0007669"/>
    <property type="project" value="TreeGrafter"/>
</dbReference>
<dbReference type="CDD" id="cd15519">
    <property type="entry name" value="PHD1_Lid2p_like"/>
    <property type="match status" value="1"/>
</dbReference>
<dbReference type="SUPFAM" id="SSF46774">
    <property type="entry name" value="ARID-like"/>
    <property type="match status" value="1"/>
</dbReference>
<dbReference type="InterPro" id="IPR003347">
    <property type="entry name" value="JmjC_dom"/>
</dbReference>
<feature type="compositionally biased region" description="Polar residues" evidence="14">
    <location>
        <begin position="1753"/>
        <end position="1762"/>
    </location>
</feature>
<feature type="compositionally biased region" description="Pro residues" evidence="14">
    <location>
        <begin position="1763"/>
        <end position="1773"/>
    </location>
</feature>
<comment type="subcellular location">
    <subcellularLocation>
        <location evidence="2">Nucleus</location>
    </subcellularLocation>
</comment>
<dbReference type="PANTHER" id="PTHR10694:SF33">
    <property type="entry name" value="LYSINE-SPECIFIC DEMETHYLASE 5"/>
    <property type="match status" value="1"/>
</dbReference>
<feature type="compositionally biased region" description="Basic and acidic residues" evidence="14">
    <location>
        <begin position="381"/>
        <end position="404"/>
    </location>
</feature>
<evidence type="ECO:0000256" key="1">
    <source>
        <dbReference type="ARBA" id="ARBA00001954"/>
    </source>
</evidence>
<keyword evidence="7 13" id="KW-0863">Zinc-finger</keyword>
<dbReference type="GO" id="GO:0008270">
    <property type="term" value="F:zinc ion binding"/>
    <property type="evidence" value="ECO:0007669"/>
    <property type="project" value="UniProtKB-KW"/>
</dbReference>
<evidence type="ECO:0000259" key="17">
    <source>
        <dbReference type="PROSITE" id="PS51183"/>
    </source>
</evidence>
<dbReference type="Pfam" id="PF00628">
    <property type="entry name" value="PHD"/>
    <property type="match status" value="1"/>
</dbReference>
<dbReference type="SUPFAM" id="SSF57903">
    <property type="entry name" value="FYVE/PHD zinc finger"/>
    <property type="match status" value="2"/>
</dbReference>
<feature type="domain" description="JmjN" evidence="17">
    <location>
        <begin position="164"/>
        <end position="205"/>
    </location>
</feature>
<dbReference type="InterPro" id="IPR001606">
    <property type="entry name" value="ARID_dom"/>
</dbReference>
<dbReference type="Pfam" id="PF21323">
    <property type="entry name" value="KDM5_C-hel"/>
    <property type="match status" value="1"/>
</dbReference>
<dbReference type="PROSITE" id="PS51183">
    <property type="entry name" value="JMJN"/>
    <property type="match status" value="1"/>
</dbReference>
<dbReference type="InterPro" id="IPR001965">
    <property type="entry name" value="Znf_PHD"/>
</dbReference>
<keyword evidence="9" id="KW-0560">Oxidoreductase</keyword>
<dbReference type="FunFam" id="2.60.120.650:FF:000014">
    <property type="entry name" value="PHD transcription factor (Rum1)"/>
    <property type="match status" value="1"/>
</dbReference>
<dbReference type="Gene3D" id="2.60.120.650">
    <property type="entry name" value="Cupin"/>
    <property type="match status" value="1"/>
</dbReference>
<evidence type="ECO:0000256" key="14">
    <source>
        <dbReference type="SAM" id="MobiDB-lite"/>
    </source>
</evidence>
<feature type="compositionally biased region" description="Low complexity" evidence="14">
    <location>
        <begin position="1676"/>
        <end position="1687"/>
    </location>
</feature>
<evidence type="ECO:0000256" key="2">
    <source>
        <dbReference type="ARBA" id="ARBA00004123"/>
    </source>
</evidence>
<dbReference type="Gene3D" id="3.30.40.10">
    <property type="entry name" value="Zinc/RING finger domain, C3HC4 (zinc finger)"/>
    <property type="match status" value="2"/>
</dbReference>
<dbReference type="GO" id="GO:0034647">
    <property type="term" value="F:histone H3K4me/H3K4me2/H3K4me3 demethylase activity"/>
    <property type="evidence" value="ECO:0007669"/>
    <property type="project" value="UniProtKB-EC"/>
</dbReference>
<dbReference type="GO" id="GO:0005634">
    <property type="term" value="C:nucleus"/>
    <property type="evidence" value="ECO:0007669"/>
    <property type="project" value="UniProtKB-SubCell"/>
</dbReference>
<dbReference type="PROSITE" id="PS01359">
    <property type="entry name" value="ZF_PHD_1"/>
    <property type="match status" value="2"/>
</dbReference>
<feature type="compositionally biased region" description="Basic and acidic residues" evidence="14">
    <location>
        <begin position="1829"/>
        <end position="1841"/>
    </location>
</feature>
<evidence type="ECO:0000256" key="13">
    <source>
        <dbReference type="PROSITE-ProRule" id="PRU00146"/>
    </source>
</evidence>
<dbReference type="SMART" id="SM01014">
    <property type="entry name" value="ARID"/>
    <property type="match status" value="1"/>
</dbReference>
<dbReference type="InterPro" id="IPR013083">
    <property type="entry name" value="Znf_RING/FYVE/PHD"/>
</dbReference>
<evidence type="ECO:0000256" key="11">
    <source>
        <dbReference type="ARBA" id="ARBA00023242"/>
    </source>
</evidence>
<evidence type="ECO:0000259" key="15">
    <source>
        <dbReference type="PROSITE" id="PS50016"/>
    </source>
</evidence>
<comment type="similarity">
    <text evidence="3">Belongs to the JARID1 histone demethylase family.</text>
</comment>
<organism evidence="19 20">
    <name type="scientific">Rickenella mellea</name>
    <dbReference type="NCBI Taxonomy" id="50990"/>
    <lineage>
        <taxon>Eukaryota</taxon>
        <taxon>Fungi</taxon>
        <taxon>Dikarya</taxon>
        <taxon>Basidiomycota</taxon>
        <taxon>Agaricomycotina</taxon>
        <taxon>Agaricomycetes</taxon>
        <taxon>Hymenochaetales</taxon>
        <taxon>Rickenellaceae</taxon>
        <taxon>Rickenella</taxon>
    </lineage>
</organism>
<dbReference type="InterPro" id="IPR019787">
    <property type="entry name" value="Znf_PHD-finger"/>
</dbReference>
<feature type="compositionally biased region" description="Low complexity" evidence="14">
    <location>
        <begin position="364"/>
        <end position="374"/>
    </location>
</feature>
<evidence type="ECO:0000259" key="16">
    <source>
        <dbReference type="PROSITE" id="PS51011"/>
    </source>
</evidence>
<dbReference type="PROSITE" id="PS51184">
    <property type="entry name" value="JMJC"/>
    <property type="match status" value="1"/>
</dbReference>
<dbReference type="InterPro" id="IPR004198">
    <property type="entry name" value="Znf_C5HC2"/>
</dbReference>
<keyword evidence="8" id="KW-0862">Zinc</keyword>
<dbReference type="Pfam" id="PF02373">
    <property type="entry name" value="JmjC"/>
    <property type="match status" value="1"/>
</dbReference>
<feature type="compositionally biased region" description="Polar residues" evidence="14">
    <location>
        <begin position="411"/>
        <end position="423"/>
    </location>
</feature>
<evidence type="ECO:0000256" key="9">
    <source>
        <dbReference type="ARBA" id="ARBA00023002"/>
    </source>
</evidence>
<protein>
    <recommendedName>
        <fullName evidence="4">[histone H3]-trimethyl-L-lysine(4) demethylase</fullName>
        <ecNumber evidence="4">1.14.11.67</ecNumber>
    </recommendedName>
</protein>
<dbReference type="GO" id="GO:0003677">
    <property type="term" value="F:DNA binding"/>
    <property type="evidence" value="ECO:0007669"/>
    <property type="project" value="InterPro"/>
</dbReference>
<feature type="domain" description="ARID" evidence="16">
    <location>
        <begin position="229"/>
        <end position="320"/>
    </location>
</feature>
<dbReference type="Proteomes" id="UP000294933">
    <property type="component" value="Unassembled WGS sequence"/>
</dbReference>
<evidence type="ECO:0000256" key="8">
    <source>
        <dbReference type="ARBA" id="ARBA00022833"/>
    </source>
</evidence>
<feature type="compositionally biased region" description="Polar residues" evidence="14">
    <location>
        <begin position="22"/>
        <end position="49"/>
    </location>
</feature>
<dbReference type="EC" id="1.14.11.67" evidence="4"/>
<evidence type="ECO:0000256" key="3">
    <source>
        <dbReference type="ARBA" id="ARBA00006801"/>
    </source>
</evidence>
<dbReference type="Pfam" id="PF08429">
    <property type="entry name" value="PLU-1"/>
    <property type="match status" value="1"/>
</dbReference>
<evidence type="ECO:0000256" key="7">
    <source>
        <dbReference type="ARBA" id="ARBA00022771"/>
    </source>
</evidence>
<dbReference type="SMART" id="SM00545">
    <property type="entry name" value="JmjN"/>
    <property type="match status" value="1"/>
</dbReference>
<dbReference type="Pfam" id="PF01388">
    <property type="entry name" value="ARID"/>
    <property type="match status" value="1"/>
</dbReference>
<feature type="compositionally biased region" description="Basic residues" evidence="14">
    <location>
        <begin position="954"/>
        <end position="964"/>
    </location>
</feature>
<feature type="compositionally biased region" description="Polar residues" evidence="14">
    <location>
        <begin position="1632"/>
        <end position="1643"/>
    </location>
</feature>
<feature type="region of interest" description="Disordered" evidence="14">
    <location>
        <begin position="1"/>
        <end position="161"/>
    </location>
</feature>
<dbReference type="InterPro" id="IPR013637">
    <property type="entry name" value="Lys_sp_deMease-like_dom"/>
</dbReference>
<dbReference type="CDD" id="cd16100">
    <property type="entry name" value="ARID"/>
    <property type="match status" value="1"/>
</dbReference>
<feature type="region of interest" description="Disordered" evidence="14">
    <location>
        <begin position="954"/>
        <end position="978"/>
    </location>
</feature>
<dbReference type="OrthoDB" id="1678912at2759"/>
<comment type="catalytic activity">
    <reaction evidence="12">
        <text>N(6),N(6),N(6)-trimethyl-L-lysyl(4)-[histone H3] + 3 2-oxoglutarate + 3 O2 = L-lysyl(4)-[histone H3] + 3 formaldehyde + 3 succinate + 3 CO2</text>
        <dbReference type="Rhea" id="RHEA:60208"/>
        <dbReference type="Rhea" id="RHEA-COMP:15537"/>
        <dbReference type="Rhea" id="RHEA-COMP:15547"/>
        <dbReference type="ChEBI" id="CHEBI:15379"/>
        <dbReference type="ChEBI" id="CHEBI:16526"/>
        <dbReference type="ChEBI" id="CHEBI:16810"/>
        <dbReference type="ChEBI" id="CHEBI:16842"/>
        <dbReference type="ChEBI" id="CHEBI:29969"/>
        <dbReference type="ChEBI" id="CHEBI:30031"/>
        <dbReference type="ChEBI" id="CHEBI:61961"/>
        <dbReference type="EC" id="1.14.11.67"/>
    </reaction>
</comment>
<feature type="compositionally biased region" description="Pro residues" evidence="14">
    <location>
        <begin position="1786"/>
        <end position="1797"/>
    </location>
</feature>
<dbReference type="InterPro" id="IPR048615">
    <property type="entry name" value="KDM5_C-hel"/>
</dbReference>
<evidence type="ECO:0000256" key="5">
    <source>
        <dbReference type="ARBA" id="ARBA00022723"/>
    </source>
</evidence>
<feature type="compositionally biased region" description="Polar residues" evidence="14">
    <location>
        <begin position="137"/>
        <end position="147"/>
    </location>
</feature>
<evidence type="ECO:0000256" key="12">
    <source>
        <dbReference type="ARBA" id="ARBA00048734"/>
    </source>
</evidence>
<evidence type="ECO:0000256" key="6">
    <source>
        <dbReference type="ARBA" id="ARBA00022737"/>
    </source>
</evidence>
<dbReference type="PROSITE" id="PS51011">
    <property type="entry name" value="ARID"/>
    <property type="match status" value="1"/>
</dbReference>
<dbReference type="Pfam" id="PF02928">
    <property type="entry name" value="zf-C5HC2"/>
    <property type="match status" value="1"/>
</dbReference>
<feature type="region of interest" description="Disordered" evidence="14">
    <location>
        <begin position="320"/>
        <end position="433"/>
    </location>
</feature>
<dbReference type="InterPro" id="IPR003349">
    <property type="entry name" value="JmjN"/>
</dbReference>
<dbReference type="Pfam" id="PF02375">
    <property type="entry name" value="JmjN"/>
    <property type="match status" value="1"/>
</dbReference>
<feature type="compositionally biased region" description="Polar residues" evidence="14">
    <location>
        <begin position="1652"/>
        <end position="1663"/>
    </location>
</feature>
<dbReference type="InterPro" id="IPR036431">
    <property type="entry name" value="ARID_dom_sf"/>
</dbReference>
<evidence type="ECO:0000256" key="10">
    <source>
        <dbReference type="ARBA" id="ARBA00023004"/>
    </source>
</evidence>
<dbReference type="PROSITE" id="PS50016">
    <property type="entry name" value="ZF_PHD_2"/>
    <property type="match status" value="1"/>
</dbReference>
<feature type="domain" description="JmjC" evidence="18">
    <location>
        <begin position="590"/>
        <end position="756"/>
    </location>
</feature>
<dbReference type="SUPFAM" id="SSF51197">
    <property type="entry name" value="Clavaminate synthase-like"/>
    <property type="match status" value="1"/>
</dbReference>
<feature type="compositionally biased region" description="Low complexity" evidence="14">
    <location>
        <begin position="55"/>
        <end position="70"/>
    </location>
</feature>
<keyword evidence="20" id="KW-1185">Reference proteome</keyword>
<dbReference type="EMBL" id="ML170156">
    <property type="protein sequence ID" value="TDL29675.1"/>
    <property type="molecule type" value="Genomic_DNA"/>
</dbReference>
<dbReference type="SMART" id="SM00249">
    <property type="entry name" value="PHD"/>
    <property type="match status" value="3"/>
</dbReference>
<dbReference type="GO" id="GO:0006355">
    <property type="term" value="P:regulation of DNA-templated transcription"/>
    <property type="evidence" value="ECO:0007669"/>
    <property type="project" value="TreeGrafter"/>
</dbReference>
<proteinExistence type="inferred from homology"/>
<keyword evidence="6" id="KW-0677">Repeat</keyword>
<name>A0A4R5XGC4_9AGAM</name>
<evidence type="ECO:0000256" key="4">
    <source>
        <dbReference type="ARBA" id="ARBA00012902"/>
    </source>
</evidence>
<feature type="compositionally biased region" description="Pro residues" evidence="14">
    <location>
        <begin position="1728"/>
        <end position="1739"/>
    </location>
</feature>
<dbReference type="PANTHER" id="PTHR10694">
    <property type="entry name" value="LYSINE-SPECIFIC DEMETHYLASE"/>
    <property type="match status" value="1"/>
</dbReference>
<sequence length="1849" mass="206925">MHGGSSESASRGMLSRRGRSPRNLNGTRRSSIPESGSKPNATFTSSLSIAVQGVSSSDGAGNSSASGSMATHAALPNGETKRAPRKSKTDALAALTLRSPSPTTGLDDSEPMDIDNSPLATPPAPAANSPIPVSSKLDMSSVKTSSPRNPPPRTVSRPFDLEDCPTFYPTHEEFRDPMAYIKSISDRARNSGICKVVPPMGWKMPFVTDTETFRFKTRVQRLNSIEASSRAKLNFLEALYRFHKQQGNPRVTVPTINHKPLDLWLLRKEVHKLGGYEAVNKGKKWADLGRLLGYGGIPGLSMQLRNSYVRVILPYEHFSDRVRNSPNNTPNATHDAKSAPIMGKTPPPGGQTNAVSADGVNDRSSPLSNSSSPLSEPPDDGEAKEVNGRTGSHRESSKERRKSSLLDTPARMNSLSLNSQPSAPSFKEETKNDVKQEQTCEVCNKKNRETEMLLCDGCDCGFHTFCLDPPLSVIPKGQWFCDTCLSVTGVDFGFDEGEEHSLSRFQARDLAFRKMWFESHPPTPSIPYADDDPTVNSIGSVKVSEFDVENEFWRLVQSPHETVEIEYGADVHSTTHGSAMPTLETHPLDPYSNDGWNLNNIPIVSDSLLRFIKSDISGMTVPWTYVGMVFSTFCWHNEDHYTYSINFMHWGETKTWYGIPGEDAEKFEAAIRREAPDLFESQPDLLFQLVTLMNPKRLTSAGVRVFACNQRAGEFVVTFPKAYHAGFNHGLNFNEAVNFALPDWLPFGRDCVQRYQEHRKHPVFSHDELLITITQQSQSIKTAIWLNDSLQEMTDREMAGRRLLRGFKIKEIVEARDTREDQYQCAICKSFCYLSQVVCVCPKAVAAKVACLDHAQLLCDCPMSQRTLRLRISDDELLNTQCMITSRAAVPGNWQAKLRRVLSESARPPLRSLRALLAEGDRINYPLPELPTLRKCVTRANEWVDTANSFTTRKQSRKRSRRSGFRGVAAAGDSTDDLTDRPERGLADLYALFTEVGRLGFDTPEIGLLKNLAAQAEEVKARAAVLLESVPTDGDRTVFLQDCEALIAHGSSLNVHLDELYQVEDIVLQEQLIKDLKDIDDSALTLDEVRHLLTRARACHLSGDNKYMKILEARLQAGNDWDQRAADVLAQPIKTIQDLDQFVEVETSIPVDPAVMIRIMTARAKALEFEKMAKSWLTPEPNAVLPRVSDALRLVHRAEREFSIPSVHDLKRTAEFANDLEERCDRVLKNRYEHSDDGPMFETMQKWRSYAREHLTKFILPNFDRLNKQLDLHQQWIQKLPWYCTEHELPHGKDVLDDVIETTDPKDDIPPSDEFFTCICFVPVRPPSNGEQSDAVQCDHCSARFHGLCAKNGGSCPFCDPHHWNGSIHKNRSWHFCYLPTVLHSAPEVTKSYSQDWKDLETIVRRVDRLSGVIGQFLSSVSESIPALPTSRRLEMIAQVRHYMRKLYQMQFAVSPNPEVSFGLDLAGLHRILAGPLARKKKRRSKFIFGQDVDKDWIDGTRCICRGRTSYLRGYPSVECDSCKRQYHKACVFFEHPGNTNTSPTPYVCPLCALRKGRSYRYADVRVKALIEDKYDDDKFVDIKACLETHSKELIKIRLPKPVTQTLFVELVEFVPAQAEGDQHARPPNPGPSSHNQNGSSYHGSGDPSPVTPQRQNTARNGITSPNVPPPPPWSRPNSRTTSSTSVMALGPDLSSRKRKHNGDDRPRTPDNAPYFGVTPSPKRATPLQPPVHISPPRPGVRLSPSLSKMLVNAQSGATSPLHSPPHQRPNPSPSQRSTSRRSPPHWSPPSPRPPVIDPSLTRPGPPAVTIPAESTTRVPTPVRKVKLLVRDSQHRERDTLQEPVTTAR</sequence>
<evidence type="ECO:0000313" key="19">
    <source>
        <dbReference type="EMBL" id="TDL29675.1"/>
    </source>
</evidence>
<keyword evidence="11" id="KW-0539">Nucleus</keyword>
<accession>A0A4R5XGC4</accession>
<feature type="region of interest" description="Disordered" evidence="14">
    <location>
        <begin position="1620"/>
        <end position="1849"/>
    </location>
</feature>
<keyword evidence="5" id="KW-0479">Metal-binding</keyword>
<keyword evidence="10" id="KW-0408">Iron</keyword>
<comment type="cofactor">
    <cofactor evidence="1">
        <name>Fe(2+)</name>
        <dbReference type="ChEBI" id="CHEBI:29033"/>
    </cofactor>
</comment>
<evidence type="ECO:0000259" key="18">
    <source>
        <dbReference type="PROSITE" id="PS51184"/>
    </source>
</evidence>
<dbReference type="InterPro" id="IPR019786">
    <property type="entry name" value="Zinc_finger_PHD-type_CS"/>
</dbReference>
<dbReference type="SMART" id="SM00501">
    <property type="entry name" value="BRIGHT"/>
    <property type="match status" value="1"/>
</dbReference>
<dbReference type="InterPro" id="IPR011011">
    <property type="entry name" value="Znf_FYVE_PHD"/>
</dbReference>
<dbReference type="FunFam" id="1.10.150.60:FF:000016">
    <property type="entry name" value="Putative Lysine-specific demethylase 5B"/>
    <property type="match status" value="1"/>
</dbReference>